<reference evidence="1 2" key="1">
    <citation type="submission" date="2018-04" db="EMBL/GenBank/DDBJ databases">
        <title>Genomic Encyclopedia of Type Strains, Phase III (KMG-III): the genomes of soil and plant-associated and newly described type strains.</title>
        <authorList>
            <person name="Whitman W."/>
        </authorList>
    </citation>
    <scope>NUCLEOTIDE SEQUENCE [LARGE SCALE GENOMIC DNA]</scope>
    <source>
        <strain evidence="1 2">NW12</strain>
    </source>
</reference>
<gene>
    <name evidence="1" type="ORF">C8J24_3298</name>
</gene>
<dbReference type="RefSeq" id="WP_107934042.1">
    <property type="nucleotide sequence ID" value="NZ_PZZN01000003.1"/>
</dbReference>
<comment type="caution">
    <text evidence="1">The sequence shown here is derived from an EMBL/GenBank/DDBJ whole genome shotgun (WGS) entry which is preliminary data.</text>
</comment>
<evidence type="ECO:0000313" key="1">
    <source>
        <dbReference type="EMBL" id="PTM45078.1"/>
    </source>
</evidence>
<keyword evidence="2" id="KW-1185">Reference proteome</keyword>
<evidence type="ECO:0000313" key="2">
    <source>
        <dbReference type="Proteomes" id="UP000240996"/>
    </source>
</evidence>
<dbReference type="AlphaFoldDB" id="A0A2T4YNV2"/>
<dbReference type="Proteomes" id="UP000240996">
    <property type="component" value="Unassembled WGS sequence"/>
</dbReference>
<sequence>MFAVALMFSEAVAVASNPLESGNVVRSVRESICELRAPSIADDAIGLLALPAPKQKNEMGVLLLVNCSDRKIISLRDPSRSRRHVNEFPYDPRVVTKLRHDPGRYEILNFNQRSNNSVGDHTTHSKSTYWTGPCEYTGLQLTTAATGDDHSRQTVVFDLNICKNQILAMLEPNKAVISP</sequence>
<protein>
    <submittedName>
        <fullName evidence="1">Uncharacterized protein</fullName>
    </submittedName>
</protein>
<proteinExistence type="predicted"/>
<name>A0A2T4YNV2_9SPHN</name>
<dbReference type="EMBL" id="PZZN01000003">
    <property type="protein sequence ID" value="PTM45078.1"/>
    <property type="molecule type" value="Genomic_DNA"/>
</dbReference>
<accession>A0A2T4YNV2</accession>
<organism evidence="1 2">
    <name type="scientific">Sphingomonas aerolata</name>
    <dbReference type="NCBI Taxonomy" id="185951"/>
    <lineage>
        <taxon>Bacteria</taxon>
        <taxon>Pseudomonadati</taxon>
        <taxon>Pseudomonadota</taxon>
        <taxon>Alphaproteobacteria</taxon>
        <taxon>Sphingomonadales</taxon>
        <taxon>Sphingomonadaceae</taxon>
        <taxon>Sphingomonas</taxon>
    </lineage>
</organism>